<proteinExistence type="predicted"/>
<name>A0AAD8YLG8_9STRA</name>
<dbReference type="Proteomes" id="UP001224775">
    <property type="component" value="Unassembled WGS sequence"/>
</dbReference>
<feature type="compositionally biased region" description="Polar residues" evidence="1">
    <location>
        <begin position="46"/>
        <end position="55"/>
    </location>
</feature>
<feature type="chain" id="PRO_5041968694" evidence="3">
    <location>
        <begin position="22"/>
        <end position="133"/>
    </location>
</feature>
<gene>
    <name evidence="4" type="ORF">QTG54_000507</name>
</gene>
<feature type="region of interest" description="Disordered" evidence="1">
    <location>
        <begin position="46"/>
        <end position="77"/>
    </location>
</feature>
<keyword evidence="2" id="KW-0812">Transmembrane</keyword>
<evidence type="ECO:0000313" key="4">
    <source>
        <dbReference type="EMBL" id="KAK1748568.1"/>
    </source>
</evidence>
<evidence type="ECO:0000256" key="3">
    <source>
        <dbReference type="SAM" id="SignalP"/>
    </source>
</evidence>
<keyword evidence="3" id="KW-0732">Signal</keyword>
<dbReference type="AlphaFoldDB" id="A0AAD8YLG8"/>
<feature type="signal peptide" evidence="3">
    <location>
        <begin position="1"/>
        <end position="21"/>
    </location>
</feature>
<evidence type="ECO:0000313" key="5">
    <source>
        <dbReference type="Proteomes" id="UP001224775"/>
    </source>
</evidence>
<feature type="transmembrane region" description="Helical" evidence="2">
    <location>
        <begin position="103"/>
        <end position="123"/>
    </location>
</feature>
<evidence type="ECO:0000256" key="2">
    <source>
        <dbReference type="SAM" id="Phobius"/>
    </source>
</evidence>
<protein>
    <submittedName>
        <fullName evidence="4">Uncharacterized protein</fullName>
    </submittedName>
</protein>
<keyword evidence="5" id="KW-1185">Reference proteome</keyword>
<sequence length="133" mass="14628">MSSKTIVAALFGCYVAAYASAFVNHRHSSHITSSVKHTRSRYPITIFNSSDNNNDTAEDSENSRSETNDPDGIPLFDTNDRATLFGLEPNAEMDPLDNPGLQFTGPLIMFLSIYVTLSLFFAGEGELVLFDNI</sequence>
<evidence type="ECO:0000256" key="1">
    <source>
        <dbReference type="SAM" id="MobiDB-lite"/>
    </source>
</evidence>
<organism evidence="4 5">
    <name type="scientific">Skeletonema marinoi</name>
    <dbReference type="NCBI Taxonomy" id="267567"/>
    <lineage>
        <taxon>Eukaryota</taxon>
        <taxon>Sar</taxon>
        <taxon>Stramenopiles</taxon>
        <taxon>Ochrophyta</taxon>
        <taxon>Bacillariophyta</taxon>
        <taxon>Coscinodiscophyceae</taxon>
        <taxon>Thalassiosirophycidae</taxon>
        <taxon>Thalassiosirales</taxon>
        <taxon>Skeletonemataceae</taxon>
        <taxon>Skeletonema</taxon>
        <taxon>Skeletonema marinoi-dohrnii complex</taxon>
    </lineage>
</organism>
<comment type="caution">
    <text evidence="4">The sequence shown here is derived from an EMBL/GenBank/DDBJ whole genome shotgun (WGS) entry which is preliminary data.</text>
</comment>
<keyword evidence="2" id="KW-1133">Transmembrane helix</keyword>
<accession>A0AAD8YLG8</accession>
<keyword evidence="2" id="KW-0472">Membrane</keyword>
<reference evidence="4" key="1">
    <citation type="submission" date="2023-06" db="EMBL/GenBank/DDBJ databases">
        <title>Survivors Of The Sea: Transcriptome response of Skeletonema marinoi to long-term dormancy.</title>
        <authorList>
            <person name="Pinder M.I.M."/>
            <person name="Kourtchenko O."/>
            <person name="Robertson E.K."/>
            <person name="Larsson T."/>
            <person name="Maumus F."/>
            <person name="Osuna-Cruz C.M."/>
            <person name="Vancaester E."/>
            <person name="Stenow R."/>
            <person name="Vandepoele K."/>
            <person name="Ploug H."/>
            <person name="Bruchert V."/>
            <person name="Godhe A."/>
            <person name="Topel M."/>
        </authorList>
    </citation>
    <scope>NUCLEOTIDE SEQUENCE</scope>
    <source>
        <strain evidence="4">R05AC</strain>
    </source>
</reference>
<dbReference type="EMBL" id="JATAAI010000001">
    <property type="protein sequence ID" value="KAK1748568.1"/>
    <property type="molecule type" value="Genomic_DNA"/>
</dbReference>